<comment type="caution">
    <text evidence="1">The sequence shown here is derived from an EMBL/GenBank/DDBJ whole genome shotgun (WGS) entry which is preliminary data.</text>
</comment>
<dbReference type="EMBL" id="MSPT01000002">
    <property type="protein sequence ID" value="ONK29248.1"/>
    <property type="molecule type" value="Genomic_DNA"/>
</dbReference>
<organism evidence="1 3">
    <name type="scientific">Streptococcus azizii</name>
    <dbReference type="NCBI Taxonomy" id="1579424"/>
    <lineage>
        <taxon>Bacteria</taxon>
        <taxon>Bacillati</taxon>
        <taxon>Bacillota</taxon>
        <taxon>Bacilli</taxon>
        <taxon>Lactobacillales</taxon>
        <taxon>Streptococcaceae</taxon>
        <taxon>Streptococcus</taxon>
    </lineage>
</organism>
<sequence length="213" mass="24802">MTHDYGTNPCVFTKDYEATPELLTEGGCMLQLRRHLKKNWAHQINASEIDAYIMAVAGHSKDGKRWRDEQGSFITPKYNHLIFVAKIMQVNLMRDYLQSEKSHNRLDTCYIDRGCDHQKNLKEAVIISDRFKYFGKSSLELPQNILDFFPMGRRTRLNGKPFGPWNAKNGFYHSSERPEDVAELLYFIKEVLGDKNEVVDMPYRRLPTGFKSC</sequence>
<name>A0AB36JTU8_9STRE</name>
<proteinExistence type="predicted"/>
<dbReference type="Proteomes" id="UP000188600">
    <property type="component" value="Unassembled WGS sequence"/>
</dbReference>
<dbReference type="EMBL" id="MSPR01000003">
    <property type="protein sequence ID" value="ONK30731.1"/>
    <property type="molecule type" value="Genomic_DNA"/>
</dbReference>
<evidence type="ECO:0000313" key="2">
    <source>
        <dbReference type="EMBL" id="ONK30731.1"/>
    </source>
</evidence>
<evidence type="ECO:0000313" key="1">
    <source>
        <dbReference type="EMBL" id="ONK29248.1"/>
    </source>
</evidence>
<evidence type="ECO:0000313" key="3">
    <source>
        <dbReference type="Proteomes" id="UP000188600"/>
    </source>
</evidence>
<protein>
    <submittedName>
        <fullName evidence="1">Uncharacterized protein</fullName>
    </submittedName>
</protein>
<reference evidence="3 4" key="1">
    <citation type="submission" date="2016-12" db="EMBL/GenBank/DDBJ databases">
        <authorList>
            <person name="Gulvik C.A."/>
        </authorList>
    </citation>
    <scope>NUCLEOTIDE SEQUENCE [LARGE SCALE GENOMIC DNA]</scope>
    <source>
        <strain evidence="2 4">12-5202</strain>
        <strain evidence="1 3">12-5291</strain>
    </source>
</reference>
<evidence type="ECO:0000313" key="4">
    <source>
        <dbReference type="Proteomes" id="UP000188946"/>
    </source>
</evidence>
<dbReference type="Proteomes" id="UP000188946">
    <property type="component" value="Unassembled WGS sequence"/>
</dbReference>
<gene>
    <name evidence="2" type="ORF">BVE84_03045</name>
    <name evidence="1" type="ORF">BVE86_01735</name>
</gene>
<dbReference type="AlphaFoldDB" id="A0AB36JTU8"/>
<accession>A0AB36JTU8</accession>
<keyword evidence="4" id="KW-1185">Reference proteome</keyword>